<dbReference type="PANTHER" id="PTHR31986:SF7">
    <property type="entry name" value="REGULATOR OF DRUG SENSITIVITY 2"/>
    <property type="match status" value="1"/>
</dbReference>
<dbReference type="RefSeq" id="XP_005833448.1">
    <property type="nucleotide sequence ID" value="XM_005833391.1"/>
</dbReference>
<dbReference type="Gene3D" id="4.10.240.10">
    <property type="entry name" value="Zn(2)-C6 fungal-type DNA-binding domain"/>
    <property type="match status" value="2"/>
</dbReference>
<accession>L1JD58</accession>
<dbReference type="PROSITE" id="PS50048">
    <property type="entry name" value="ZN2_CY6_FUNGAL_2"/>
    <property type="match status" value="2"/>
</dbReference>
<feature type="domain" description="Zn(2)-C6 fungal-type" evidence="1">
    <location>
        <begin position="15"/>
        <end position="46"/>
    </location>
</feature>
<reference evidence="3" key="3">
    <citation type="submission" date="2016-03" db="UniProtKB">
        <authorList>
            <consortium name="EnsemblProtists"/>
        </authorList>
    </citation>
    <scope>IDENTIFICATION</scope>
</reference>
<sequence>MDLIPRTSTLKRDMACVPCKKSKIKCDSGRPCRRCLLKGIPEECVNQPSVPAEIVPGIVKAPACERCHRLKAKCDGLRPCMRCMQQNVGVECRDREKNRDYSSQPSILFDLSSSSSDDLGEIERPIEFSYDPFERTDISAGFSGRYSSFLPNLLRIVWENQGVSVAGAEKIYTNLPTSVQKNLHLYLGALEYVLDRSRGEQGNAHTIVPVRLDGWQKSVRCGFQAIAMDSSTSKWATCAVNEWLAEFAGVHREEMLARMANQNMQLASTELRQLCGHLMFLIHMSQYALGNKKVNCSDKTYFYSRWNKNFAIDENPEGVLMRACFTLHADDDGNVTGLTRSIVAISEEEYNLALDTMPVACEYFVSQIVGKKYGKELMSRKLVNDEKIETIASDPQGFKNLEILNDIMDRHLRHVLSAAIAQGFEFSDYP</sequence>
<evidence type="ECO:0000313" key="4">
    <source>
        <dbReference type="Proteomes" id="UP000011087"/>
    </source>
</evidence>
<dbReference type="CDD" id="cd00067">
    <property type="entry name" value="GAL4"/>
    <property type="match status" value="2"/>
</dbReference>
<reference evidence="4" key="2">
    <citation type="submission" date="2012-11" db="EMBL/GenBank/DDBJ databases">
        <authorList>
            <person name="Kuo A."/>
            <person name="Curtis B.A."/>
            <person name="Tanifuji G."/>
            <person name="Burki F."/>
            <person name="Gruber A."/>
            <person name="Irimia M."/>
            <person name="Maruyama S."/>
            <person name="Arias M.C."/>
            <person name="Ball S.G."/>
            <person name="Gile G.H."/>
            <person name="Hirakawa Y."/>
            <person name="Hopkins J.F."/>
            <person name="Rensing S.A."/>
            <person name="Schmutz J."/>
            <person name="Symeonidi A."/>
            <person name="Elias M."/>
            <person name="Eveleigh R.J."/>
            <person name="Herman E.K."/>
            <person name="Klute M.J."/>
            <person name="Nakayama T."/>
            <person name="Obornik M."/>
            <person name="Reyes-Prieto A."/>
            <person name="Armbrust E.V."/>
            <person name="Aves S.J."/>
            <person name="Beiko R.G."/>
            <person name="Coutinho P."/>
            <person name="Dacks J.B."/>
            <person name="Durnford D.G."/>
            <person name="Fast N.M."/>
            <person name="Green B.R."/>
            <person name="Grisdale C."/>
            <person name="Hempe F."/>
            <person name="Henrissat B."/>
            <person name="Hoppner M.P."/>
            <person name="Ishida K.-I."/>
            <person name="Kim E."/>
            <person name="Koreny L."/>
            <person name="Kroth P.G."/>
            <person name="Liu Y."/>
            <person name="Malik S.-B."/>
            <person name="Maier U.G."/>
            <person name="McRose D."/>
            <person name="Mock T."/>
            <person name="Neilson J.A."/>
            <person name="Onodera N.T."/>
            <person name="Poole A.M."/>
            <person name="Pritham E.J."/>
            <person name="Richards T.A."/>
            <person name="Rocap G."/>
            <person name="Roy S.W."/>
            <person name="Sarai C."/>
            <person name="Schaack S."/>
            <person name="Shirato S."/>
            <person name="Slamovits C.H."/>
            <person name="Spencer D.F."/>
            <person name="Suzuki S."/>
            <person name="Worden A.Z."/>
            <person name="Zauner S."/>
            <person name="Barry K."/>
            <person name="Bell C."/>
            <person name="Bharti A.K."/>
            <person name="Crow J.A."/>
            <person name="Grimwood J."/>
            <person name="Kramer R."/>
            <person name="Lindquist E."/>
            <person name="Lucas S."/>
            <person name="Salamov A."/>
            <person name="McFadden G.I."/>
            <person name="Lane C.E."/>
            <person name="Keeling P.J."/>
            <person name="Gray M.W."/>
            <person name="Grigoriev I.V."/>
            <person name="Archibald J.M."/>
        </authorList>
    </citation>
    <scope>NUCLEOTIDE SEQUENCE</scope>
    <source>
        <strain evidence="4">CCMP2712</strain>
    </source>
</reference>
<dbReference type="KEGG" id="gtt:GUITHDRAFT_107672"/>
<name>L1JD58_GUITC</name>
<evidence type="ECO:0000313" key="2">
    <source>
        <dbReference type="EMBL" id="EKX46468.1"/>
    </source>
</evidence>
<evidence type="ECO:0000259" key="1">
    <source>
        <dbReference type="PROSITE" id="PS50048"/>
    </source>
</evidence>
<dbReference type="HOGENOM" id="CLU_638507_0_0_1"/>
<dbReference type="SMART" id="SM00066">
    <property type="entry name" value="GAL4"/>
    <property type="match status" value="2"/>
</dbReference>
<protein>
    <recommendedName>
        <fullName evidence="1">Zn(2)-C6 fungal-type domain-containing protein</fullName>
    </recommendedName>
</protein>
<gene>
    <name evidence="2" type="ORF">GUITHDRAFT_107672</name>
</gene>
<dbReference type="PaxDb" id="55529-EKX46468"/>
<organism evidence="2">
    <name type="scientific">Guillardia theta (strain CCMP2712)</name>
    <name type="common">Cryptophyte</name>
    <dbReference type="NCBI Taxonomy" id="905079"/>
    <lineage>
        <taxon>Eukaryota</taxon>
        <taxon>Cryptophyceae</taxon>
        <taxon>Pyrenomonadales</taxon>
        <taxon>Geminigeraceae</taxon>
        <taxon>Guillardia</taxon>
    </lineage>
</organism>
<feature type="domain" description="Zn(2)-C6 fungal-type" evidence="1">
    <location>
        <begin position="63"/>
        <end position="94"/>
    </location>
</feature>
<dbReference type="eggNOG" id="ENOG502SZ4M">
    <property type="taxonomic scope" value="Eukaryota"/>
</dbReference>
<dbReference type="InterPro" id="IPR001138">
    <property type="entry name" value="Zn2Cys6_DnaBD"/>
</dbReference>
<evidence type="ECO:0000313" key="3">
    <source>
        <dbReference type="EnsemblProtists" id="EKX46468"/>
    </source>
</evidence>
<dbReference type="Pfam" id="PF00172">
    <property type="entry name" value="Zn_clus"/>
    <property type="match status" value="2"/>
</dbReference>
<dbReference type="AlphaFoldDB" id="L1JD58"/>
<dbReference type="EnsemblProtists" id="EKX46468">
    <property type="protein sequence ID" value="EKX46468"/>
    <property type="gene ID" value="GUITHDRAFT_107672"/>
</dbReference>
<keyword evidence="4" id="KW-1185">Reference proteome</keyword>
<dbReference type="SUPFAM" id="SSF57701">
    <property type="entry name" value="Zn2/Cys6 DNA-binding domain"/>
    <property type="match status" value="2"/>
</dbReference>
<dbReference type="GO" id="GO:0000981">
    <property type="term" value="F:DNA-binding transcription factor activity, RNA polymerase II-specific"/>
    <property type="evidence" value="ECO:0007669"/>
    <property type="project" value="InterPro"/>
</dbReference>
<dbReference type="EMBL" id="JH992994">
    <property type="protein sequence ID" value="EKX46468.1"/>
    <property type="molecule type" value="Genomic_DNA"/>
</dbReference>
<dbReference type="OrthoDB" id="6780543at2759"/>
<dbReference type="GO" id="GO:0008270">
    <property type="term" value="F:zinc ion binding"/>
    <property type="evidence" value="ECO:0007669"/>
    <property type="project" value="InterPro"/>
</dbReference>
<proteinExistence type="predicted"/>
<dbReference type="Proteomes" id="UP000011087">
    <property type="component" value="Unassembled WGS sequence"/>
</dbReference>
<dbReference type="PANTHER" id="PTHR31986">
    <property type="entry name" value="REGULATOR OF DRUG SENSITIVITY 2"/>
    <property type="match status" value="1"/>
</dbReference>
<dbReference type="InterPro" id="IPR053045">
    <property type="entry name" value="Zinc_cluster_trans_reg"/>
</dbReference>
<dbReference type="GeneID" id="17303148"/>
<dbReference type="PROSITE" id="PS00463">
    <property type="entry name" value="ZN2_CY6_FUNGAL_1"/>
    <property type="match status" value="2"/>
</dbReference>
<dbReference type="InterPro" id="IPR036864">
    <property type="entry name" value="Zn2-C6_fun-type_DNA-bd_sf"/>
</dbReference>
<reference evidence="2 4" key="1">
    <citation type="journal article" date="2012" name="Nature">
        <title>Algal genomes reveal evolutionary mosaicism and the fate of nucleomorphs.</title>
        <authorList>
            <consortium name="DOE Joint Genome Institute"/>
            <person name="Curtis B.A."/>
            <person name="Tanifuji G."/>
            <person name="Burki F."/>
            <person name="Gruber A."/>
            <person name="Irimia M."/>
            <person name="Maruyama S."/>
            <person name="Arias M.C."/>
            <person name="Ball S.G."/>
            <person name="Gile G.H."/>
            <person name="Hirakawa Y."/>
            <person name="Hopkins J.F."/>
            <person name="Kuo A."/>
            <person name="Rensing S.A."/>
            <person name="Schmutz J."/>
            <person name="Symeonidi A."/>
            <person name="Elias M."/>
            <person name="Eveleigh R.J."/>
            <person name="Herman E.K."/>
            <person name="Klute M.J."/>
            <person name="Nakayama T."/>
            <person name="Obornik M."/>
            <person name="Reyes-Prieto A."/>
            <person name="Armbrust E.V."/>
            <person name="Aves S.J."/>
            <person name="Beiko R.G."/>
            <person name="Coutinho P."/>
            <person name="Dacks J.B."/>
            <person name="Durnford D.G."/>
            <person name="Fast N.M."/>
            <person name="Green B.R."/>
            <person name="Grisdale C.J."/>
            <person name="Hempel F."/>
            <person name="Henrissat B."/>
            <person name="Hoppner M.P."/>
            <person name="Ishida K."/>
            <person name="Kim E."/>
            <person name="Koreny L."/>
            <person name="Kroth P.G."/>
            <person name="Liu Y."/>
            <person name="Malik S.B."/>
            <person name="Maier U.G."/>
            <person name="McRose D."/>
            <person name="Mock T."/>
            <person name="Neilson J.A."/>
            <person name="Onodera N.T."/>
            <person name="Poole A.M."/>
            <person name="Pritham E.J."/>
            <person name="Richards T.A."/>
            <person name="Rocap G."/>
            <person name="Roy S.W."/>
            <person name="Sarai C."/>
            <person name="Schaack S."/>
            <person name="Shirato S."/>
            <person name="Slamovits C.H."/>
            <person name="Spencer D.F."/>
            <person name="Suzuki S."/>
            <person name="Worden A.Z."/>
            <person name="Zauner S."/>
            <person name="Barry K."/>
            <person name="Bell C."/>
            <person name="Bharti A.K."/>
            <person name="Crow J.A."/>
            <person name="Grimwood J."/>
            <person name="Kramer R."/>
            <person name="Lindquist E."/>
            <person name="Lucas S."/>
            <person name="Salamov A."/>
            <person name="McFadden G.I."/>
            <person name="Lane C.E."/>
            <person name="Keeling P.J."/>
            <person name="Gray M.W."/>
            <person name="Grigoriev I.V."/>
            <person name="Archibald J.M."/>
        </authorList>
    </citation>
    <scope>NUCLEOTIDE SEQUENCE</scope>
    <source>
        <strain evidence="2 4">CCMP2712</strain>
    </source>
</reference>